<dbReference type="GO" id="GO:0005886">
    <property type="term" value="C:plasma membrane"/>
    <property type="evidence" value="ECO:0007669"/>
    <property type="project" value="UniProtKB-SubCell"/>
</dbReference>
<dbReference type="InterPro" id="IPR032675">
    <property type="entry name" value="LRR_dom_sf"/>
</dbReference>
<keyword evidence="10" id="KW-0325">Glycoprotein</keyword>
<evidence type="ECO:0000256" key="10">
    <source>
        <dbReference type="ARBA" id="ARBA00023180"/>
    </source>
</evidence>
<dbReference type="AlphaFoldDB" id="A0ABD1WC34"/>
<comment type="subcellular location">
    <subcellularLocation>
        <location evidence="1">Cell membrane</location>
        <topology evidence="1">Single-pass type I membrane protein</topology>
    </subcellularLocation>
</comment>
<name>A0ABD1WC34_9LAMI</name>
<organism evidence="11 12">
    <name type="scientific">Forsythia ovata</name>
    <dbReference type="NCBI Taxonomy" id="205694"/>
    <lineage>
        <taxon>Eukaryota</taxon>
        <taxon>Viridiplantae</taxon>
        <taxon>Streptophyta</taxon>
        <taxon>Embryophyta</taxon>
        <taxon>Tracheophyta</taxon>
        <taxon>Spermatophyta</taxon>
        <taxon>Magnoliopsida</taxon>
        <taxon>eudicotyledons</taxon>
        <taxon>Gunneridae</taxon>
        <taxon>Pentapetalae</taxon>
        <taxon>asterids</taxon>
        <taxon>lamiids</taxon>
        <taxon>Lamiales</taxon>
        <taxon>Oleaceae</taxon>
        <taxon>Forsythieae</taxon>
        <taxon>Forsythia</taxon>
    </lineage>
</organism>
<keyword evidence="3" id="KW-1003">Cell membrane</keyword>
<evidence type="ECO:0000256" key="8">
    <source>
        <dbReference type="ARBA" id="ARBA00023136"/>
    </source>
</evidence>
<comment type="similarity">
    <text evidence="2">Belongs to the RLP family.</text>
</comment>
<proteinExistence type="inferred from homology"/>
<keyword evidence="6" id="KW-0677">Repeat</keyword>
<evidence type="ECO:0000256" key="3">
    <source>
        <dbReference type="ARBA" id="ARBA00022475"/>
    </source>
</evidence>
<dbReference type="PANTHER" id="PTHR27004:SF203">
    <property type="entry name" value="LEUCINE-RICH REPEAT-CONTAINING N-TERMINAL PLANT-TYPE DOMAIN-CONTAINING PROTEIN"/>
    <property type="match status" value="1"/>
</dbReference>
<comment type="caution">
    <text evidence="11">The sequence shown here is derived from an EMBL/GenBank/DDBJ whole genome shotgun (WGS) entry which is preliminary data.</text>
</comment>
<gene>
    <name evidence="11" type="ORF">Fot_16462</name>
</gene>
<dbReference type="Gene3D" id="3.80.10.10">
    <property type="entry name" value="Ribonuclease Inhibitor"/>
    <property type="match status" value="1"/>
</dbReference>
<keyword evidence="4" id="KW-0433">Leucine-rich repeat</keyword>
<dbReference type="Proteomes" id="UP001604277">
    <property type="component" value="Unassembled WGS sequence"/>
</dbReference>
<dbReference type="EMBL" id="JBFOLJ010000004">
    <property type="protein sequence ID" value="KAL2547229.1"/>
    <property type="molecule type" value="Genomic_DNA"/>
</dbReference>
<keyword evidence="9" id="KW-0675">Receptor</keyword>
<evidence type="ECO:0000256" key="9">
    <source>
        <dbReference type="ARBA" id="ARBA00023170"/>
    </source>
</evidence>
<evidence type="ECO:0000256" key="5">
    <source>
        <dbReference type="ARBA" id="ARBA00022692"/>
    </source>
</evidence>
<evidence type="ECO:0000313" key="12">
    <source>
        <dbReference type="Proteomes" id="UP001604277"/>
    </source>
</evidence>
<reference evidence="12" key="1">
    <citation type="submission" date="2024-07" db="EMBL/GenBank/DDBJ databases">
        <title>Two chromosome-level genome assemblies of Korean endemic species Abeliophyllum distichum and Forsythia ovata (Oleaceae).</title>
        <authorList>
            <person name="Jang H."/>
        </authorList>
    </citation>
    <scope>NUCLEOTIDE SEQUENCE [LARGE SCALE GENOMIC DNA]</scope>
</reference>
<evidence type="ECO:0000256" key="2">
    <source>
        <dbReference type="ARBA" id="ARBA00009592"/>
    </source>
</evidence>
<sequence>MTNDYGMGAALLHANTLVGASFSAHANIIARLNGLRLSCAYIMTMKANTIDPGIWSSQKIARTQACQFRNSGTIPPIYSQLANLSALSLQNNRLTGEIPTGFGNLSHIYHLNLSRNFLFGVVPFNSSFLKRLGRNLDLSSNPGLCLSPSEAFGVTVGIDVCGSNKTASSIRPLKKSEAPFQGPIPFILTIFWDFLSLHQSEEQ</sequence>
<dbReference type="PANTHER" id="PTHR27004">
    <property type="entry name" value="RECEPTOR-LIKE PROTEIN 12 ISOFORM X1"/>
    <property type="match status" value="1"/>
</dbReference>
<keyword evidence="8" id="KW-0472">Membrane</keyword>
<keyword evidence="5" id="KW-0812">Transmembrane</keyword>
<evidence type="ECO:0000256" key="4">
    <source>
        <dbReference type="ARBA" id="ARBA00022614"/>
    </source>
</evidence>
<accession>A0ABD1WC34</accession>
<evidence type="ECO:0000256" key="6">
    <source>
        <dbReference type="ARBA" id="ARBA00022737"/>
    </source>
</evidence>
<dbReference type="InterPro" id="IPR001611">
    <property type="entry name" value="Leu-rich_rpt"/>
</dbReference>
<evidence type="ECO:0000256" key="1">
    <source>
        <dbReference type="ARBA" id="ARBA00004251"/>
    </source>
</evidence>
<protein>
    <submittedName>
        <fullName evidence="11">Uncharacterized protein</fullName>
    </submittedName>
</protein>
<dbReference type="Pfam" id="PF00560">
    <property type="entry name" value="LRR_1"/>
    <property type="match status" value="1"/>
</dbReference>
<keyword evidence="7" id="KW-1133">Transmembrane helix</keyword>
<evidence type="ECO:0000313" key="11">
    <source>
        <dbReference type="EMBL" id="KAL2547229.1"/>
    </source>
</evidence>
<evidence type="ECO:0000256" key="7">
    <source>
        <dbReference type="ARBA" id="ARBA00022989"/>
    </source>
</evidence>
<dbReference type="SUPFAM" id="SSF52058">
    <property type="entry name" value="L domain-like"/>
    <property type="match status" value="1"/>
</dbReference>
<keyword evidence="12" id="KW-1185">Reference proteome</keyword>